<name>A0A484K4W7_9ASTE</name>
<dbReference type="AlphaFoldDB" id="A0A484K4W7"/>
<feature type="transmembrane region" description="Helical" evidence="1">
    <location>
        <begin position="20"/>
        <end position="44"/>
    </location>
</feature>
<keyword evidence="1" id="KW-0812">Transmembrane</keyword>
<keyword evidence="1" id="KW-1133">Transmembrane helix</keyword>
<organism evidence="2 3">
    <name type="scientific">Cuscuta campestris</name>
    <dbReference type="NCBI Taxonomy" id="132261"/>
    <lineage>
        <taxon>Eukaryota</taxon>
        <taxon>Viridiplantae</taxon>
        <taxon>Streptophyta</taxon>
        <taxon>Embryophyta</taxon>
        <taxon>Tracheophyta</taxon>
        <taxon>Spermatophyta</taxon>
        <taxon>Magnoliopsida</taxon>
        <taxon>eudicotyledons</taxon>
        <taxon>Gunneridae</taxon>
        <taxon>Pentapetalae</taxon>
        <taxon>asterids</taxon>
        <taxon>lamiids</taxon>
        <taxon>Solanales</taxon>
        <taxon>Convolvulaceae</taxon>
        <taxon>Cuscuteae</taxon>
        <taxon>Cuscuta</taxon>
        <taxon>Cuscuta subgen. Grammica</taxon>
        <taxon>Cuscuta sect. Cleistogrammica</taxon>
    </lineage>
</organism>
<reference evidence="2 3" key="1">
    <citation type="submission" date="2018-04" db="EMBL/GenBank/DDBJ databases">
        <authorList>
            <person name="Vogel A."/>
        </authorList>
    </citation>
    <scope>NUCLEOTIDE SEQUENCE [LARGE SCALE GENOMIC DNA]</scope>
</reference>
<protein>
    <submittedName>
        <fullName evidence="2">Uncharacterized protein</fullName>
    </submittedName>
</protein>
<proteinExistence type="predicted"/>
<gene>
    <name evidence="2" type="ORF">CCAM_LOCUS2707</name>
</gene>
<accession>A0A484K4W7</accession>
<evidence type="ECO:0000313" key="3">
    <source>
        <dbReference type="Proteomes" id="UP000595140"/>
    </source>
</evidence>
<dbReference type="EMBL" id="OOIL02000126">
    <property type="protein sequence ID" value="VFQ60931.1"/>
    <property type="molecule type" value="Genomic_DNA"/>
</dbReference>
<keyword evidence="1" id="KW-0472">Membrane</keyword>
<dbReference type="Proteomes" id="UP000595140">
    <property type="component" value="Unassembled WGS sequence"/>
</dbReference>
<evidence type="ECO:0000256" key="1">
    <source>
        <dbReference type="SAM" id="Phobius"/>
    </source>
</evidence>
<keyword evidence="3" id="KW-1185">Reference proteome</keyword>
<sequence length="70" mass="7536">MRTIPLPPSIDSLPPPLRSIAIAASCITIVVAVCTLSSLHFVVLTPPSSLKIRINLLCHHTDLRLTLSNP</sequence>
<evidence type="ECO:0000313" key="2">
    <source>
        <dbReference type="EMBL" id="VFQ60931.1"/>
    </source>
</evidence>